<reference evidence="5" key="1">
    <citation type="submission" date="2017-05" db="EMBL/GenBank/DDBJ databases">
        <authorList>
            <person name="Rodrigo-Torres L."/>
            <person name="Arahal R. D."/>
            <person name="Lucena T."/>
        </authorList>
    </citation>
    <scope>NUCLEOTIDE SEQUENCE [LARGE SCALE GENOMIC DNA]</scope>
    <source>
        <strain evidence="5">CECT 8621</strain>
    </source>
</reference>
<keyword evidence="1 2" id="KW-0732">Signal</keyword>
<dbReference type="Pfam" id="PF00089">
    <property type="entry name" value="Trypsin"/>
    <property type="match status" value="1"/>
</dbReference>
<gene>
    <name evidence="4" type="primary">blaSE</name>
    <name evidence="4" type="ORF">COL8621_02804</name>
</gene>
<dbReference type="AlphaFoldDB" id="A0A238KRN1"/>
<dbReference type="EC" id="3.4.21.19" evidence="4"/>
<dbReference type="Gene3D" id="2.40.10.10">
    <property type="entry name" value="Trypsin-like serine proteases"/>
    <property type="match status" value="2"/>
</dbReference>
<sequence length="272" mass="29071">MWRIGLKVVAVVAALVSSAQATEPDLKMLSTADANKGWEAVGRLNIGRSGFCTGALIAPHLVLTAAHCLFDQATGAPVDLSEIEFLAGWRNGRAEAYRGIKRAVLHPEYDFDGPDRMERVEYDLALMELDQPVRLTGIQPFATGLRPRKGDEVGVVSYAQSRSEAPSLQETCDVLGRSGSILMLSCDVNFGASGAPIFSFDEGAPRIVSVISSKASSGNKPIALGTAVEKPLAVLQKRLANGEYIVSQSRPSIRQFGQGSARSQVGAKFVRP</sequence>
<dbReference type="SMART" id="SM00020">
    <property type="entry name" value="Tryp_SPc"/>
    <property type="match status" value="1"/>
</dbReference>
<dbReference type="RefSeq" id="WP_176438501.1">
    <property type="nucleotide sequence ID" value="NZ_FXYE01000002.1"/>
</dbReference>
<dbReference type="PROSITE" id="PS00134">
    <property type="entry name" value="TRYPSIN_HIS"/>
    <property type="match status" value="1"/>
</dbReference>
<keyword evidence="5" id="KW-1185">Reference proteome</keyword>
<dbReference type="InterPro" id="IPR001314">
    <property type="entry name" value="Peptidase_S1A"/>
</dbReference>
<dbReference type="PRINTS" id="PR00722">
    <property type="entry name" value="CHYMOTRYPSIN"/>
</dbReference>
<accession>A0A238KRN1</accession>
<feature type="chain" id="PRO_5012489335" evidence="2">
    <location>
        <begin position="22"/>
        <end position="272"/>
    </location>
</feature>
<dbReference type="GO" id="GO:0004252">
    <property type="term" value="F:serine-type endopeptidase activity"/>
    <property type="evidence" value="ECO:0007669"/>
    <property type="project" value="InterPro"/>
</dbReference>
<evidence type="ECO:0000259" key="3">
    <source>
        <dbReference type="PROSITE" id="PS50240"/>
    </source>
</evidence>
<dbReference type="InterPro" id="IPR009003">
    <property type="entry name" value="Peptidase_S1_PA"/>
</dbReference>
<evidence type="ECO:0000313" key="4">
    <source>
        <dbReference type="EMBL" id="SMX45465.1"/>
    </source>
</evidence>
<dbReference type="Proteomes" id="UP000202922">
    <property type="component" value="Unassembled WGS sequence"/>
</dbReference>
<feature type="domain" description="Peptidase S1" evidence="3">
    <location>
        <begin position="11"/>
        <end position="240"/>
    </location>
</feature>
<dbReference type="InterPro" id="IPR050966">
    <property type="entry name" value="Glutamyl_endopeptidase"/>
</dbReference>
<evidence type="ECO:0000256" key="2">
    <source>
        <dbReference type="SAM" id="SignalP"/>
    </source>
</evidence>
<dbReference type="InterPro" id="IPR001254">
    <property type="entry name" value="Trypsin_dom"/>
</dbReference>
<keyword evidence="4" id="KW-0378">Hydrolase</keyword>
<dbReference type="PANTHER" id="PTHR15462">
    <property type="entry name" value="SERINE PROTEASE"/>
    <property type="match status" value="1"/>
</dbReference>
<evidence type="ECO:0000313" key="5">
    <source>
        <dbReference type="Proteomes" id="UP000202922"/>
    </source>
</evidence>
<proteinExistence type="predicted"/>
<dbReference type="PROSITE" id="PS50240">
    <property type="entry name" value="TRYPSIN_DOM"/>
    <property type="match status" value="1"/>
</dbReference>
<dbReference type="GO" id="GO:0006508">
    <property type="term" value="P:proteolysis"/>
    <property type="evidence" value="ECO:0007669"/>
    <property type="project" value="InterPro"/>
</dbReference>
<dbReference type="InterPro" id="IPR018114">
    <property type="entry name" value="TRYPSIN_HIS"/>
</dbReference>
<protein>
    <submittedName>
        <fullName evidence="4">Glutamyl endopeptidase</fullName>
        <ecNumber evidence="4">3.4.21.19</ecNumber>
    </submittedName>
</protein>
<dbReference type="PANTHER" id="PTHR15462:SF8">
    <property type="entry name" value="SERINE PROTEASE"/>
    <property type="match status" value="1"/>
</dbReference>
<feature type="signal peptide" evidence="2">
    <location>
        <begin position="1"/>
        <end position="21"/>
    </location>
</feature>
<name>A0A238KRN1_9RHOB</name>
<evidence type="ECO:0000256" key="1">
    <source>
        <dbReference type="ARBA" id="ARBA00022729"/>
    </source>
</evidence>
<dbReference type="EMBL" id="FXYE01000002">
    <property type="protein sequence ID" value="SMX45465.1"/>
    <property type="molecule type" value="Genomic_DNA"/>
</dbReference>
<dbReference type="InterPro" id="IPR043504">
    <property type="entry name" value="Peptidase_S1_PA_chymotrypsin"/>
</dbReference>
<dbReference type="SUPFAM" id="SSF50494">
    <property type="entry name" value="Trypsin-like serine proteases"/>
    <property type="match status" value="1"/>
</dbReference>
<organism evidence="4 5">
    <name type="scientific">Actibacterium lipolyticum</name>
    <dbReference type="NCBI Taxonomy" id="1524263"/>
    <lineage>
        <taxon>Bacteria</taxon>
        <taxon>Pseudomonadati</taxon>
        <taxon>Pseudomonadota</taxon>
        <taxon>Alphaproteobacteria</taxon>
        <taxon>Rhodobacterales</taxon>
        <taxon>Roseobacteraceae</taxon>
        <taxon>Actibacterium</taxon>
    </lineage>
</organism>